<dbReference type="InterPro" id="IPR036397">
    <property type="entry name" value="RNaseH_sf"/>
</dbReference>
<keyword evidence="4 7" id="KW-0378">Hydrolase</keyword>
<evidence type="ECO:0000259" key="6">
    <source>
        <dbReference type="PROSITE" id="PS50967"/>
    </source>
</evidence>
<dbReference type="EMBL" id="SHNN01000002">
    <property type="protein sequence ID" value="MCX2981447.1"/>
    <property type="molecule type" value="Genomic_DNA"/>
</dbReference>
<keyword evidence="8" id="KW-1185">Reference proteome</keyword>
<gene>
    <name evidence="7" type="primary">rnd</name>
    <name evidence="7" type="ORF">EYC98_11290</name>
</gene>
<dbReference type="SUPFAM" id="SSF53098">
    <property type="entry name" value="Ribonuclease H-like"/>
    <property type="match status" value="1"/>
</dbReference>
<feature type="domain" description="HRDC" evidence="6">
    <location>
        <begin position="210"/>
        <end position="290"/>
    </location>
</feature>
<dbReference type="NCBIfam" id="TIGR01388">
    <property type="entry name" value="rnd"/>
    <property type="match status" value="1"/>
</dbReference>
<dbReference type="PROSITE" id="PS50967">
    <property type="entry name" value="HRDC"/>
    <property type="match status" value="1"/>
</dbReference>
<dbReference type="Gene3D" id="3.30.420.10">
    <property type="entry name" value="Ribonuclease H-like superfamily/Ribonuclease H"/>
    <property type="match status" value="1"/>
</dbReference>
<dbReference type="InterPro" id="IPR010997">
    <property type="entry name" value="HRDC-like_sf"/>
</dbReference>
<evidence type="ECO:0000256" key="2">
    <source>
        <dbReference type="ARBA" id="ARBA00022694"/>
    </source>
</evidence>
<comment type="caution">
    <text evidence="7">The sequence shown here is derived from an EMBL/GenBank/DDBJ whole genome shotgun (WGS) entry which is preliminary data.</text>
</comment>
<dbReference type="EC" id="3.1.13.5" evidence="7"/>
<evidence type="ECO:0000256" key="1">
    <source>
        <dbReference type="ARBA" id="ARBA00022490"/>
    </source>
</evidence>
<dbReference type="InterPro" id="IPR044876">
    <property type="entry name" value="HRDC_dom_sf"/>
</dbReference>
<name>A0ABT3TGK9_9GAMM</name>
<dbReference type="GO" id="GO:0033890">
    <property type="term" value="F:ribonuclease D activity"/>
    <property type="evidence" value="ECO:0007669"/>
    <property type="project" value="UniProtKB-EC"/>
</dbReference>
<evidence type="ECO:0000256" key="4">
    <source>
        <dbReference type="ARBA" id="ARBA00022801"/>
    </source>
</evidence>
<dbReference type="InterPro" id="IPR006292">
    <property type="entry name" value="RNase_D"/>
</dbReference>
<evidence type="ECO:0000313" key="7">
    <source>
        <dbReference type="EMBL" id="MCX2981447.1"/>
    </source>
</evidence>
<dbReference type="Pfam" id="PF01612">
    <property type="entry name" value="DNA_pol_A_exo1"/>
    <property type="match status" value="1"/>
</dbReference>
<accession>A0ABT3TGK9</accession>
<protein>
    <submittedName>
        <fullName evidence="7">Ribonuclease D</fullName>
        <ecNumber evidence="7">3.1.13.5</ecNumber>
    </submittedName>
</protein>
<proteinExistence type="predicted"/>
<keyword evidence="2" id="KW-0819">tRNA processing</keyword>
<dbReference type="Proteomes" id="UP001143362">
    <property type="component" value="Unassembled WGS sequence"/>
</dbReference>
<evidence type="ECO:0000256" key="5">
    <source>
        <dbReference type="ARBA" id="ARBA00022839"/>
    </source>
</evidence>
<dbReference type="RefSeq" id="WP_279245447.1">
    <property type="nucleotide sequence ID" value="NZ_SHNN01000002.1"/>
</dbReference>
<dbReference type="SUPFAM" id="SSF47819">
    <property type="entry name" value="HRDC-like"/>
    <property type="match status" value="2"/>
</dbReference>
<dbReference type="SMART" id="SM00474">
    <property type="entry name" value="35EXOc"/>
    <property type="match status" value="1"/>
</dbReference>
<organism evidence="7 8">
    <name type="scientific">Candidatus Litorirhabdus singularis</name>
    <dbReference type="NCBI Taxonomy" id="2518993"/>
    <lineage>
        <taxon>Bacteria</taxon>
        <taxon>Pseudomonadati</taxon>
        <taxon>Pseudomonadota</taxon>
        <taxon>Gammaproteobacteria</taxon>
        <taxon>Cellvibrionales</taxon>
        <taxon>Halieaceae</taxon>
        <taxon>Candidatus Litorirhabdus</taxon>
    </lineage>
</organism>
<evidence type="ECO:0000313" key="8">
    <source>
        <dbReference type="Proteomes" id="UP001143362"/>
    </source>
</evidence>
<keyword evidence="5" id="KW-0269">Exonuclease</keyword>
<dbReference type="PANTHER" id="PTHR47649:SF1">
    <property type="entry name" value="RIBONUCLEASE D"/>
    <property type="match status" value="1"/>
</dbReference>
<dbReference type="InterPro" id="IPR002121">
    <property type="entry name" value="HRDC_dom"/>
</dbReference>
<dbReference type="PANTHER" id="PTHR47649">
    <property type="entry name" value="RIBONUCLEASE D"/>
    <property type="match status" value="1"/>
</dbReference>
<evidence type="ECO:0000256" key="3">
    <source>
        <dbReference type="ARBA" id="ARBA00022722"/>
    </source>
</evidence>
<keyword evidence="3" id="KW-0540">Nuclease</keyword>
<dbReference type="CDD" id="cd06142">
    <property type="entry name" value="RNaseD_exo"/>
    <property type="match status" value="1"/>
</dbReference>
<dbReference type="InterPro" id="IPR051086">
    <property type="entry name" value="RNase_D-like"/>
</dbReference>
<keyword evidence="1" id="KW-0963">Cytoplasm</keyword>
<dbReference type="InterPro" id="IPR002562">
    <property type="entry name" value="3'-5'_exonuclease_dom"/>
</dbReference>
<dbReference type="InterPro" id="IPR012337">
    <property type="entry name" value="RNaseH-like_sf"/>
</dbReference>
<reference evidence="7" key="1">
    <citation type="submission" date="2019-02" db="EMBL/GenBank/DDBJ databases">
        <authorList>
            <person name="Li S.-H."/>
        </authorList>
    </citation>
    <scope>NUCLEOTIDE SEQUENCE</scope>
    <source>
        <strain evidence="7">IMCC14734</strain>
    </source>
</reference>
<sequence length="371" mass="40965">MSWQLVTENEVFAEILAAHSDAKAVVIDTEFMRTDTFYAKAALIQLCFVGSEEAWLIDPLTVSDLSPLAELLENPHITKILHSPSEDLEVFQHLLGCLPRPLFDSQRAAACLGLGFGLGYRGLIEQLTGAQIPKEETRSNWLRRPLSDAQLEYAAQDVLPLARLYPRLHQELLDGGRLEWVLEDSESAVQVALAPAAPPHLRIKSAWKLKPVQLARLAALCAWREERAVVVDKPRNWILHDKSCLALAERGARSEADLATIPDMPASVVRKQGATLLTVLQQAEASGDTVPPLPEPLSAQQRNTVKAMKKKVAGIAQEWQVAPEILLTGKDYELLVRLAEPGAVIAEPVTWAGWRRQPLIEPLLEIANAAR</sequence>
<dbReference type="Pfam" id="PF00570">
    <property type="entry name" value="HRDC"/>
    <property type="match status" value="1"/>
</dbReference>
<dbReference type="Gene3D" id="1.10.150.80">
    <property type="entry name" value="HRDC domain"/>
    <property type="match status" value="1"/>
</dbReference>